<keyword evidence="1" id="KW-1015">Disulfide bond</keyword>
<dbReference type="InterPro" id="IPR001283">
    <property type="entry name" value="CRISP-related"/>
</dbReference>
<feature type="disulfide bond" evidence="1">
    <location>
        <begin position="347"/>
        <end position="381"/>
    </location>
</feature>
<comment type="caution">
    <text evidence="5">The sequence shown here is derived from an EMBL/GenBank/DDBJ whole genome shotgun (WGS) entry which is preliminary data.</text>
</comment>
<dbReference type="PRINTS" id="PR00837">
    <property type="entry name" value="V5TPXLIKE"/>
</dbReference>
<dbReference type="Gene3D" id="3.40.33.10">
    <property type="entry name" value="CAP"/>
    <property type="match status" value="1"/>
</dbReference>
<feature type="signal peptide" evidence="3">
    <location>
        <begin position="1"/>
        <end position="18"/>
    </location>
</feature>
<dbReference type="OrthoDB" id="10250153at2759"/>
<dbReference type="SMART" id="SM00198">
    <property type="entry name" value="SCP"/>
    <property type="match status" value="1"/>
</dbReference>
<evidence type="ECO:0000256" key="2">
    <source>
        <dbReference type="SAM" id="MobiDB-lite"/>
    </source>
</evidence>
<evidence type="ECO:0000256" key="3">
    <source>
        <dbReference type="SAM" id="SignalP"/>
    </source>
</evidence>
<feature type="chain" id="PRO_5018612879" description="ShKT domain-containing protein" evidence="3">
    <location>
        <begin position="19"/>
        <end position="381"/>
    </location>
</feature>
<feature type="disulfide bond" evidence="1">
    <location>
        <begin position="301"/>
        <end position="335"/>
    </location>
</feature>
<dbReference type="STRING" id="188477.A0A3S1BTQ2"/>
<accession>A0A3S1BTQ2</accession>
<dbReference type="PROSITE" id="PS51670">
    <property type="entry name" value="SHKT"/>
    <property type="match status" value="3"/>
</dbReference>
<feature type="domain" description="ShKT" evidence="4">
    <location>
        <begin position="195"/>
        <end position="229"/>
    </location>
</feature>
<reference evidence="5 6" key="1">
    <citation type="submission" date="2019-01" db="EMBL/GenBank/DDBJ databases">
        <title>A draft genome assembly of the solar-powered sea slug Elysia chlorotica.</title>
        <authorList>
            <person name="Cai H."/>
            <person name="Li Q."/>
            <person name="Fang X."/>
            <person name="Li J."/>
            <person name="Curtis N.E."/>
            <person name="Altenburger A."/>
            <person name="Shibata T."/>
            <person name="Feng M."/>
            <person name="Maeda T."/>
            <person name="Schwartz J.A."/>
            <person name="Shigenobu S."/>
            <person name="Lundholm N."/>
            <person name="Nishiyama T."/>
            <person name="Yang H."/>
            <person name="Hasebe M."/>
            <person name="Li S."/>
            <person name="Pierce S.K."/>
            <person name="Wang J."/>
        </authorList>
    </citation>
    <scope>NUCLEOTIDE SEQUENCE [LARGE SCALE GENOMIC DNA]</scope>
    <source>
        <strain evidence="5">EC2010</strain>
        <tissue evidence="5">Whole organism of an adult</tissue>
    </source>
</reference>
<protein>
    <recommendedName>
        <fullName evidence="4">ShKT domain-containing protein</fullName>
    </recommendedName>
</protein>
<name>A0A3S1BTQ2_ELYCH</name>
<feature type="region of interest" description="Disordered" evidence="2">
    <location>
        <begin position="237"/>
        <end position="296"/>
    </location>
</feature>
<evidence type="ECO:0000313" key="6">
    <source>
        <dbReference type="Proteomes" id="UP000271974"/>
    </source>
</evidence>
<keyword evidence="6" id="KW-1185">Reference proteome</keyword>
<evidence type="ECO:0000256" key="1">
    <source>
        <dbReference type="PROSITE-ProRule" id="PRU01005"/>
    </source>
</evidence>
<dbReference type="AlphaFoldDB" id="A0A3S1BTQ2"/>
<organism evidence="5 6">
    <name type="scientific">Elysia chlorotica</name>
    <name type="common">Eastern emerald elysia</name>
    <name type="synonym">Sea slug</name>
    <dbReference type="NCBI Taxonomy" id="188477"/>
    <lineage>
        <taxon>Eukaryota</taxon>
        <taxon>Metazoa</taxon>
        <taxon>Spiralia</taxon>
        <taxon>Lophotrochozoa</taxon>
        <taxon>Mollusca</taxon>
        <taxon>Gastropoda</taxon>
        <taxon>Heterobranchia</taxon>
        <taxon>Euthyneura</taxon>
        <taxon>Panpulmonata</taxon>
        <taxon>Sacoglossa</taxon>
        <taxon>Placobranchoidea</taxon>
        <taxon>Plakobranchidae</taxon>
        <taxon>Elysia</taxon>
    </lineage>
</organism>
<dbReference type="SMART" id="SM00254">
    <property type="entry name" value="ShKT"/>
    <property type="match status" value="3"/>
</dbReference>
<comment type="caution">
    <text evidence="1">Lacks conserved residue(s) required for the propagation of feature annotation.</text>
</comment>
<evidence type="ECO:0000313" key="5">
    <source>
        <dbReference type="EMBL" id="RUS91092.1"/>
    </source>
</evidence>
<sequence length="381" mass="41128">MLRATLLLAVLTIWTVAASDSKWDQAARDQVVAIHNEYRLNEGGCQMNKLEYDMELEAQAKKWALGCIFEHEHTDNGENLAFNTATDPESELIKSAHKAWFDEKLDYTRGQGSCSISCHYTQLVWDTTSKLGCYSTRCPALGSTSAKNAWYLVCFYQTKGNWMGEEPYQLTCDTPCRAGQTEEGGLCVGEVIVPCVDSNDYCENWAKTGECTNNPKYMEKTCRKACKICTSDDAEGGETGGAAGEQSGSDSGTGAGGETETVGTPEPGTPKPETPKPETPKPSTATGGDNTGGDGGDSIVCKDDHENCRAWAATSQCSFNPGYMLKKCRKSCSVCEGGDDAGPVGECLDQNGSCAMWAEHGHCKLNPGYMFIYCKKSCAVC</sequence>
<keyword evidence="3" id="KW-0732">Signal</keyword>
<feature type="disulfide bond" evidence="1">
    <location>
        <begin position="195"/>
        <end position="229"/>
    </location>
</feature>
<gene>
    <name evidence="5" type="ORF">EGW08_001117</name>
</gene>
<feature type="domain" description="ShKT" evidence="4">
    <location>
        <begin position="347"/>
        <end position="381"/>
    </location>
</feature>
<dbReference type="EMBL" id="RQTK01000018">
    <property type="protein sequence ID" value="RUS91092.1"/>
    <property type="molecule type" value="Genomic_DNA"/>
</dbReference>
<dbReference type="Proteomes" id="UP000271974">
    <property type="component" value="Unassembled WGS sequence"/>
</dbReference>
<dbReference type="CDD" id="cd05380">
    <property type="entry name" value="CAP_euk"/>
    <property type="match status" value="1"/>
</dbReference>
<feature type="domain" description="ShKT" evidence="4">
    <location>
        <begin position="301"/>
        <end position="335"/>
    </location>
</feature>
<dbReference type="InterPro" id="IPR014044">
    <property type="entry name" value="CAP_dom"/>
</dbReference>
<dbReference type="PANTHER" id="PTHR10334">
    <property type="entry name" value="CYSTEINE-RICH SECRETORY PROTEIN-RELATED"/>
    <property type="match status" value="1"/>
</dbReference>
<dbReference type="InterPro" id="IPR035940">
    <property type="entry name" value="CAP_sf"/>
</dbReference>
<dbReference type="Pfam" id="PF01549">
    <property type="entry name" value="ShK"/>
    <property type="match status" value="3"/>
</dbReference>
<dbReference type="InterPro" id="IPR003582">
    <property type="entry name" value="ShKT_dom"/>
</dbReference>
<evidence type="ECO:0000259" key="4">
    <source>
        <dbReference type="PROSITE" id="PS51670"/>
    </source>
</evidence>
<proteinExistence type="predicted"/>
<dbReference type="SUPFAM" id="SSF55797">
    <property type="entry name" value="PR-1-like"/>
    <property type="match status" value="1"/>
</dbReference>
<dbReference type="Pfam" id="PF00188">
    <property type="entry name" value="CAP"/>
    <property type="match status" value="1"/>
</dbReference>